<name>K7A5V0_9ALTE</name>
<dbReference type="Pfam" id="PF13561">
    <property type="entry name" value="adh_short_C2"/>
    <property type="match status" value="1"/>
</dbReference>
<dbReference type="STRING" id="1129794.C427_3941"/>
<organism evidence="2 3">
    <name type="scientific">Paraglaciecola psychrophila 170</name>
    <dbReference type="NCBI Taxonomy" id="1129794"/>
    <lineage>
        <taxon>Bacteria</taxon>
        <taxon>Pseudomonadati</taxon>
        <taxon>Pseudomonadota</taxon>
        <taxon>Gammaproteobacteria</taxon>
        <taxon>Alteromonadales</taxon>
        <taxon>Alteromonadaceae</taxon>
        <taxon>Paraglaciecola</taxon>
    </lineage>
</organism>
<dbReference type="OrthoDB" id="9786435at2"/>
<dbReference type="PROSITE" id="PS00061">
    <property type="entry name" value="ADH_SHORT"/>
    <property type="match status" value="1"/>
</dbReference>
<dbReference type="AlphaFoldDB" id="K7A5V0"/>
<dbReference type="Proteomes" id="UP000011864">
    <property type="component" value="Chromosome"/>
</dbReference>
<dbReference type="eggNOG" id="COG1028">
    <property type="taxonomic scope" value="Bacteria"/>
</dbReference>
<dbReference type="FunFam" id="3.40.50.720:FF:000084">
    <property type="entry name" value="Short-chain dehydrogenase reductase"/>
    <property type="match status" value="1"/>
</dbReference>
<gene>
    <name evidence="2" type="ORF">C427_3941</name>
</gene>
<dbReference type="SUPFAM" id="SSF51735">
    <property type="entry name" value="NAD(P)-binding Rossmann-fold domains"/>
    <property type="match status" value="1"/>
</dbReference>
<dbReference type="HOGENOM" id="CLU_010194_1_0_6"/>
<accession>K7A5V0</accession>
<dbReference type="PANTHER" id="PTHR42760">
    <property type="entry name" value="SHORT-CHAIN DEHYDROGENASES/REDUCTASES FAMILY MEMBER"/>
    <property type="match status" value="1"/>
</dbReference>
<dbReference type="GO" id="GO:0016616">
    <property type="term" value="F:oxidoreductase activity, acting on the CH-OH group of donors, NAD or NADP as acceptor"/>
    <property type="evidence" value="ECO:0007669"/>
    <property type="project" value="TreeGrafter"/>
</dbReference>
<evidence type="ECO:0000256" key="1">
    <source>
        <dbReference type="ARBA" id="ARBA00006484"/>
    </source>
</evidence>
<keyword evidence="3" id="KW-1185">Reference proteome</keyword>
<protein>
    <submittedName>
        <fullName evidence="2">Short-chain dehydrogenase/reductase SDR</fullName>
    </submittedName>
</protein>
<evidence type="ECO:0000313" key="2">
    <source>
        <dbReference type="EMBL" id="AGH46046.1"/>
    </source>
</evidence>
<comment type="similarity">
    <text evidence="1">Belongs to the short-chain dehydrogenases/reductases (SDR) family.</text>
</comment>
<reference evidence="2 3" key="1">
    <citation type="journal article" date="2013" name="Genome Announc.">
        <title>Complete Genome Sequence of Glaciecola psychrophila Strain 170T.</title>
        <authorList>
            <person name="Yin J."/>
            <person name="Chen J."/>
            <person name="Liu G."/>
            <person name="Yu Y."/>
            <person name="Song L."/>
            <person name="Wang X."/>
            <person name="Qu X."/>
        </authorList>
    </citation>
    <scope>NUCLEOTIDE SEQUENCE [LARGE SCALE GENOMIC DNA]</scope>
    <source>
        <strain evidence="2 3">170</strain>
    </source>
</reference>
<sequence>MSSPKKTNLLDRPVCIVTGGSFGIGHAVCEKFSTAGYSVINLDIQTNPAQSKAVDWLKCDISASSEVSHCIKHIIKQYGRVDCLVSNAGIHFSGNIEDTSEEDFERVFGLNVKGAIAATKAVLPQMKLQQNGVILYMASDQALIAKHNSFAYNMSKAALASMAKTTALDYAKFQIRANAICPGTIETPLYHKAINNYVTQSGANIDKVHAEEAALQPIGRLGQASEVAALTYFLASDEARFITGSLQVIDGGYTAQ</sequence>
<evidence type="ECO:0000313" key="3">
    <source>
        <dbReference type="Proteomes" id="UP000011864"/>
    </source>
</evidence>
<dbReference type="KEGG" id="gps:C427_3941"/>
<dbReference type="RefSeq" id="WP_007638022.1">
    <property type="nucleotide sequence ID" value="NC_020514.1"/>
</dbReference>
<dbReference type="PRINTS" id="PR00080">
    <property type="entry name" value="SDRFAMILY"/>
</dbReference>
<dbReference type="Gene3D" id="3.40.50.720">
    <property type="entry name" value="NAD(P)-binding Rossmann-like Domain"/>
    <property type="match status" value="1"/>
</dbReference>
<dbReference type="EMBL" id="CP003837">
    <property type="protein sequence ID" value="AGH46046.1"/>
    <property type="molecule type" value="Genomic_DNA"/>
</dbReference>
<proteinExistence type="inferred from homology"/>
<dbReference type="InterPro" id="IPR002347">
    <property type="entry name" value="SDR_fam"/>
</dbReference>
<dbReference type="InterPro" id="IPR020904">
    <property type="entry name" value="Sc_DH/Rdtase_CS"/>
</dbReference>
<dbReference type="InterPro" id="IPR036291">
    <property type="entry name" value="NAD(P)-bd_dom_sf"/>
</dbReference>
<dbReference type="CDD" id="cd05233">
    <property type="entry name" value="SDR_c"/>
    <property type="match status" value="1"/>
</dbReference>
<dbReference type="PATRIC" id="fig|1129794.4.peg.3924"/>
<dbReference type="PRINTS" id="PR00081">
    <property type="entry name" value="GDHRDH"/>
</dbReference>